<feature type="chain" id="PRO_5004486913" evidence="1">
    <location>
        <begin position="23"/>
        <end position="188"/>
    </location>
</feature>
<comment type="caution">
    <text evidence="3">The sequence shown here is derived from an EMBL/GenBank/DDBJ whole genome shotgun (WGS) entry which is preliminary data.</text>
</comment>
<keyword evidence="1" id="KW-0732">Signal</keyword>
<dbReference type="AlphaFoldDB" id="S0FZU5"/>
<dbReference type="InterPro" id="IPR036249">
    <property type="entry name" value="Thioredoxin-like_sf"/>
</dbReference>
<keyword evidence="4" id="KW-1185">Reference proteome</keyword>
<dbReference type="InterPro" id="IPR000866">
    <property type="entry name" value="AhpC/TSA"/>
</dbReference>
<evidence type="ECO:0000313" key="4">
    <source>
        <dbReference type="Proteomes" id="UP000014216"/>
    </source>
</evidence>
<dbReference type="EC" id="1.11.1.15" evidence="3"/>
<dbReference type="GO" id="GO:0004601">
    <property type="term" value="F:peroxidase activity"/>
    <property type="evidence" value="ECO:0007669"/>
    <property type="project" value="UniProtKB-KW"/>
</dbReference>
<dbReference type="Proteomes" id="UP000014216">
    <property type="component" value="Unassembled WGS sequence"/>
</dbReference>
<sequence>MKHPCIYLVVMVSLMMSLPVLAENVKVPDLSFSLPAPVSADHRAYLGLNHNRTFTLDQIKADIVILQIFSMYCPICQREASKVNGMYEQVAADPKISQRIRFIGIGTGNSAFEVDFYKKTYQVPFPLFADEDFVIHKQLKEVGTPHFIGLTITPDTPKGYTVFYARSGEVGDPEAFVNRLIDSSGLDF</sequence>
<dbReference type="InterPro" id="IPR013766">
    <property type="entry name" value="Thioredoxin_domain"/>
</dbReference>
<protein>
    <submittedName>
        <fullName evidence="3">Thiol-disulfide oxidoreductase ResA</fullName>
        <ecNumber evidence="3">1.11.1.15</ecNumber>
    </submittedName>
</protein>
<evidence type="ECO:0000259" key="2">
    <source>
        <dbReference type="PROSITE" id="PS51352"/>
    </source>
</evidence>
<evidence type="ECO:0000313" key="3">
    <source>
        <dbReference type="EMBL" id="EMS80653.1"/>
    </source>
</evidence>
<name>S0FZU5_9BACT</name>
<keyword evidence="3" id="KW-0575">Peroxidase</keyword>
<gene>
    <name evidence="3" type="primary">resA</name>
    <name evidence="3" type="ORF">Dpo_2c03490</name>
</gene>
<dbReference type="PROSITE" id="PS51352">
    <property type="entry name" value="THIOREDOXIN_2"/>
    <property type="match status" value="1"/>
</dbReference>
<dbReference type="Gene3D" id="3.40.30.10">
    <property type="entry name" value="Glutaredoxin"/>
    <property type="match status" value="1"/>
</dbReference>
<dbReference type="SUPFAM" id="SSF52833">
    <property type="entry name" value="Thioredoxin-like"/>
    <property type="match status" value="1"/>
</dbReference>
<evidence type="ECO:0000256" key="1">
    <source>
        <dbReference type="SAM" id="SignalP"/>
    </source>
</evidence>
<feature type="domain" description="Thioredoxin" evidence="2">
    <location>
        <begin position="16"/>
        <end position="186"/>
    </location>
</feature>
<dbReference type="EMBL" id="APJX01000002">
    <property type="protein sequence ID" value="EMS80653.1"/>
    <property type="molecule type" value="Genomic_DNA"/>
</dbReference>
<organism evidence="3 4">
    <name type="scientific">Desulfotignum phosphitoxidans DSM 13687</name>
    <dbReference type="NCBI Taxonomy" id="1286635"/>
    <lineage>
        <taxon>Bacteria</taxon>
        <taxon>Pseudomonadati</taxon>
        <taxon>Thermodesulfobacteriota</taxon>
        <taxon>Desulfobacteria</taxon>
        <taxon>Desulfobacterales</taxon>
        <taxon>Desulfobacteraceae</taxon>
        <taxon>Desulfotignum</taxon>
    </lineage>
</organism>
<keyword evidence="3" id="KW-0560">Oxidoreductase</keyword>
<feature type="signal peptide" evidence="1">
    <location>
        <begin position="1"/>
        <end position="22"/>
    </location>
</feature>
<accession>S0FZU5</accession>
<dbReference type="Pfam" id="PF00578">
    <property type="entry name" value="AhpC-TSA"/>
    <property type="match status" value="1"/>
</dbReference>
<dbReference type="RefSeq" id="WP_006964920.1">
    <property type="nucleotide sequence ID" value="NZ_APJX01000002.1"/>
</dbReference>
<proteinExistence type="predicted"/>
<reference evidence="3 4" key="1">
    <citation type="journal article" date="2013" name="Genome Announc.">
        <title>Draft Genome Sequence of Desulfotignum phosphitoxidans DSM 13687 Strain FiPS-3.</title>
        <authorList>
            <person name="Poehlein A."/>
            <person name="Daniel R."/>
            <person name="Simeonova D.D."/>
        </authorList>
    </citation>
    <scope>NUCLEOTIDE SEQUENCE [LARGE SCALE GENOMIC DNA]</scope>
    <source>
        <strain evidence="3 4">DSM 13687</strain>
    </source>
</reference>